<proteinExistence type="predicted"/>
<dbReference type="AlphaFoldDB" id="A0A1B7NNF2"/>
<accession>A0A1B7NNF2</accession>
<dbReference type="EMBL" id="LGUA01001707">
    <property type="protein sequence ID" value="OAX78157.1"/>
    <property type="molecule type" value="Genomic_DNA"/>
</dbReference>
<organism evidence="2 3">
    <name type="scientific">Emergomyces africanus</name>
    <dbReference type="NCBI Taxonomy" id="1955775"/>
    <lineage>
        <taxon>Eukaryota</taxon>
        <taxon>Fungi</taxon>
        <taxon>Dikarya</taxon>
        <taxon>Ascomycota</taxon>
        <taxon>Pezizomycotina</taxon>
        <taxon>Eurotiomycetes</taxon>
        <taxon>Eurotiomycetidae</taxon>
        <taxon>Onygenales</taxon>
        <taxon>Ajellomycetaceae</taxon>
        <taxon>Emergomyces</taxon>
    </lineage>
</organism>
<evidence type="ECO:0000256" key="1">
    <source>
        <dbReference type="SAM" id="MobiDB-lite"/>
    </source>
</evidence>
<name>A0A1B7NNF2_9EURO</name>
<protein>
    <submittedName>
        <fullName evidence="2">Uncharacterized protein</fullName>
    </submittedName>
</protein>
<gene>
    <name evidence="2" type="ORF">ACJ72_07539</name>
</gene>
<comment type="caution">
    <text evidence="2">The sequence shown here is derived from an EMBL/GenBank/DDBJ whole genome shotgun (WGS) entry which is preliminary data.</text>
</comment>
<keyword evidence="3" id="KW-1185">Reference proteome</keyword>
<feature type="region of interest" description="Disordered" evidence="1">
    <location>
        <begin position="31"/>
        <end position="55"/>
    </location>
</feature>
<evidence type="ECO:0000313" key="3">
    <source>
        <dbReference type="Proteomes" id="UP000091918"/>
    </source>
</evidence>
<sequence>MLDTFIIINDDIQNLSNDDRILISLTASNMCSREPSVGSDNESDSESWTPPPPVLIEDNEVTREKWLIDKILESMLPEHDLIPGCEELVHEFHTQSGKEEIHRSLKQHGRPPLRNHFKKTQVTF</sequence>
<dbReference type="Proteomes" id="UP000091918">
    <property type="component" value="Unassembled WGS sequence"/>
</dbReference>
<reference evidence="2 3" key="1">
    <citation type="submission" date="2015-07" db="EMBL/GenBank/DDBJ databases">
        <title>Emmonsia species relationships and genome sequence.</title>
        <authorList>
            <person name="Cuomo C.A."/>
            <person name="Schwartz I.S."/>
            <person name="Kenyon C."/>
            <person name="de Hoog G.S."/>
            <person name="Govender N.P."/>
            <person name="Botha A."/>
            <person name="Moreno L."/>
            <person name="de Vries M."/>
            <person name="Munoz J.F."/>
            <person name="Stielow J.B."/>
        </authorList>
    </citation>
    <scope>NUCLEOTIDE SEQUENCE [LARGE SCALE GENOMIC DNA]</scope>
    <source>
        <strain evidence="2 3">CBS 136260</strain>
    </source>
</reference>
<dbReference type="OrthoDB" id="4188806at2759"/>
<evidence type="ECO:0000313" key="2">
    <source>
        <dbReference type="EMBL" id="OAX78157.1"/>
    </source>
</evidence>